<dbReference type="Pfam" id="PF04290">
    <property type="entry name" value="DctQ"/>
    <property type="match status" value="1"/>
</dbReference>
<dbReference type="InterPro" id="IPR055348">
    <property type="entry name" value="DctQ"/>
</dbReference>
<protein>
    <recommendedName>
        <fullName evidence="9">TRAP transporter small permease protein</fullName>
    </recommendedName>
</protein>
<evidence type="ECO:0000313" key="11">
    <source>
        <dbReference type="EMBL" id="PVA05499.1"/>
    </source>
</evidence>
<accession>A0A2T7FTK3</accession>
<comment type="function">
    <text evidence="9">Part of the tripartite ATP-independent periplasmic (TRAP) transport system.</text>
</comment>
<organism evidence="11 12">
    <name type="scientific">Thalassorhabdomicrobium marinisediminis</name>
    <dbReference type="NCBI Taxonomy" id="2170577"/>
    <lineage>
        <taxon>Bacteria</taxon>
        <taxon>Pseudomonadati</taxon>
        <taxon>Pseudomonadota</taxon>
        <taxon>Alphaproteobacteria</taxon>
        <taxon>Rhodobacterales</taxon>
        <taxon>Paracoccaceae</taxon>
        <taxon>Thalassorhabdomicrobium</taxon>
    </lineage>
</organism>
<evidence type="ECO:0000256" key="5">
    <source>
        <dbReference type="ARBA" id="ARBA00022692"/>
    </source>
</evidence>
<evidence type="ECO:0000256" key="1">
    <source>
        <dbReference type="ARBA" id="ARBA00004429"/>
    </source>
</evidence>
<comment type="subunit">
    <text evidence="9">The complex comprises the extracytoplasmic solute receptor protein and the two transmembrane proteins.</text>
</comment>
<evidence type="ECO:0000256" key="6">
    <source>
        <dbReference type="ARBA" id="ARBA00022989"/>
    </source>
</evidence>
<evidence type="ECO:0000256" key="3">
    <source>
        <dbReference type="ARBA" id="ARBA00022475"/>
    </source>
</evidence>
<comment type="similarity">
    <text evidence="8 9">Belongs to the TRAP transporter small permease family.</text>
</comment>
<feature type="transmembrane region" description="Helical" evidence="9">
    <location>
        <begin position="44"/>
        <end position="62"/>
    </location>
</feature>
<dbReference type="Proteomes" id="UP000244817">
    <property type="component" value="Unassembled WGS sequence"/>
</dbReference>
<keyword evidence="3" id="KW-1003">Cell membrane</keyword>
<dbReference type="InterPro" id="IPR007387">
    <property type="entry name" value="TRAP_DctQ"/>
</dbReference>
<evidence type="ECO:0000256" key="2">
    <source>
        <dbReference type="ARBA" id="ARBA00022448"/>
    </source>
</evidence>
<feature type="domain" description="Tripartite ATP-independent periplasmic transporters DctQ component" evidence="10">
    <location>
        <begin position="20"/>
        <end position="151"/>
    </location>
</feature>
<dbReference type="EMBL" id="QCYG01000010">
    <property type="protein sequence ID" value="PVA05499.1"/>
    <property type="molecule type" value="Genomic_DNA"/>
</dbReference>
<feature type="transmembrane region" description="Helical" evidence="9">
    <location>
        <begin position="124"/>
        <end position="143"/>
    </location>
</feature>
<evidence type="ECO:0000256" key="8">
    <source>
        <dbReference type="ARBA" id="ARBA00038436"/>
    </source>
</evidence>
<evidence type="ECO:0000256" key="4">
    <source>
        <dbReference type="ARBA" id="ARBA00022519"/>
    </source>
</evidence>
<dbReference type="PANTHER" id="PTHR35011:SF2">
    <property type="entry name" value="2,3-DIKETO-L-GULONATE TRAP TRANSPORTER SMALL PERMEASE PROTEIN YIAM"/>
    <property type="match status" value="1"/>
</dbReference>
<dbReference type="GO" id="GO:0015740">
    <property type="term" value="P:C4-dicarboxylate transport"/>
    <property type="evidence" value="ECO:0007669"/>
    <property type="project" value="TreeGrafter"/>
</dbReference>
<proteinExistence type="inferred from homology"/>
<keyword evidence="12" id="KW-1185">Reference proteome</keyword>
<gene>
    <name evidence="11" type="ORF">DC363_14740</name>
</gene>
<comment type="subcellular location">
    <subcellularLocation>
        <location evidence="1 9">Cell inner membrane</location>
        <topology evidence="1 9">Multi-pass membrane protein</topology>
    </subcellularLocation>
</comment>
<dbReference type="AlphaFoldDB" id="A0A2T7FTK3"/>
<dbReference type="OrthoDB" id="4964541at2"/>
<feature type="transmembrane region" description="Helical" evidence="9">
    <location>
        <begin position="12"/>
        <end position="32"/>
    </location>
</feature>
<name>A0A2T7FTK3_9RHOB</name>
<dbReference type="GO" id="GO:0022857">
    <property type="term" value="F:transmembrane transporter activity"/>
    <property type="evidence" value="ECO:0007669"/>
    <property type="project" value="UniProtKB-UniRule"/>
</dbReference>
<evidence type="ECO:0000256" key="7">
    <source>
        <dbReference type="ARBA" id="ARBA00023136"/>
    </source>
</evidence>
<dbReference type="PANTHER" id="PTHR35011">
    <property type="entry name" value="2,3-DIKETO-L-GULONATE TRAP TRANSPORTER SMALL PERMEASE PROTEIN YIAM"/>
    <property type="match status" value="1"/>
</dbReference>
<keyword evidence="4 9" id="KW-0997">Cell inner membrane</keyword>
<comment type="caution">
    <text evidence="11">The sequence shown here is derived from an EMBL/GenBank/DDBJ whole genome shotgun (WGS) entry which is preliminary data.</text>
</comment>
<keyword evidence="5 9" id="KW-0812">Transmembrane</keyword>
<dbReference type="GO" id="GO:0005886">
    <property type="term" value="C:plasma membrane"/>
    <property type="evidence" value="ECO:0007669"/>
    <property type="project" value="UniProtKB-SubCell"/>
</dbReference>
<reference evidence="11 12" key="1">
    <citation type="submission" date="2018-04" db="EMBL/GenBank/DDBJ databases">
        <title>Pelagivirga bohaiensis gen. nov., sp. nov., a bacterium isolated from the Bohai Sea.</title>
        <authorList>
            <person name="Ji X."/>
        </authorList>
    </citation>
    <scope>NUCLEOTIDE SEQUENCE [LARGE SCALE GENOMIC DNA]</scope>
    <source>
        <strain evidence="11 12">BH-SD16</strain>
    </source>
</reference>
<keyword evidence="7 9" id="KW-0472">Membrane</keyword>
<feature type="transmembrane region" description="Helical" evidence="9">
    <location>
        <begin position="83"/>
        <end position="104"/>
    </location>
</feature>
<keyword evidence="6 9" id="KW-1133">Transmembrane helix</keyword>
<sequence length="163" mass="18064">MRFVLREFEKIVCAVLFLGMTLIGFANVVVRYATHYSFAVSEEILTNGFLLLTVFGAAVAARRGDHLAVTLVQDALPRRAAQAVFILSVILSVILLAASAWFSWATLMNQISSGMRSYALGIPAWYYQVGLPFGFGLIILRYLQHAAEIWRAPRQEPQATPSV</sequence>
<dbReference type="RefSeq" id="WP_108641926.1">
    <property type="nucleotide sequence ID" value="NZ_CANLQJ010000006.1"/>
</dbReference>
<evidence type="ECO:0000256" key="9">
    <source>
        <dbReference type="RuleBase" id="RU369079"/>
    </source>
</evidence>
<keyword evidence="2 9" id="KW-0813">Transport</keyword>
<evidence type="ECO:0000259" key="10">
    <source>
        <dbReference type="Pfam" id="PF04290"/>
    </source>
</evidence>
<evidence type="ECO:0000313" key="12">
    <source>
        <dbReference type="Proteomes" id="UP000244817"/>
    </source>
</evidence>